<dbReference type="AlphaFoldDB" id="A0A8X6MFZ7"/>
<accession>A0A8X6MFZ7</accession>
<protein>
    <submittedName>
        <fullName evidence="1">DUF4817 domain-containing protein</fullName>
    </submittedName>
</protein>
<reference evidence="1" key="1">
    <citation type="submission" date="2020-08" db="EMBL/GenBank/DDBJ databases">
        <title>Multicomponent nature underlies the extraordinary mechanical properties of spider dragline silk.</title>
        <authorList>
            <person name="Kono N."/>
            <person name="Nakamura H."/>
            <person name="Mori M."/>
            <person name="Yoshida Y."/>
            <person name="Ohtoshi R."/>
            <person name="Malay A.D."/>
            <person name="Moran D.A.P."/>
            <person name="Tomita M."/>
            <person name="Numata K."/>
            <person name="Arakawa K."/>
        </authorList>
    </citation>
    <scope>NUCLEOTIDE SEQUENCE</scope>
</reference>
<proteinExistence type="predicted"/>
<name>A0A8X6MFZ7_NEPPI</name>
<dbReference type="OrthoDB" id="6611281at2759"/>
<comment type="caution">
    <text evidence="1">The sequence shown here is derived from an EMBL/GenBank/DDBJ whole genome shotgun (WGS) entry which is preliminary data.</text>
</comment>
<evidence type="ECO:0000313" key="2">
    <source>
        <dbReference type="Proteomes" id="UP000887013"/>
    </source>
</evidence>
<dbReference type="EMBL" id="BMAW01091430">
    <property type="protein sequence ID" value="GFS49765.1"/>
    <property type="molecule type" value="Genomic_DNA"/>
</dbReference>
<gene>
    <name evidence="1" type="primary">AVEN_225008_1</name>
    <name evidence="1" type="ORF">NPIL_418621</name>
</gene>
<keyword evidence="2" id="KW-1185">Reference proteome</keyword>
<organism evidence="1 2">
    <name type="scientific">Nephila pilipes</name>
    <name type="common">Giant wood spider</name>
    <name type="synonym">Nephila maculata</name>
    <dbReference type="NCBI Taxonomy" id="299642"/>
    <lineage>
        <taxon>Eukaryota</taxon>
        <taxon>Metazoa</taxon>
        <taxon>Ecdysozoa</taxon>
        <taxon>Arthropoda</taxon>
        <taxon>Chelicerata</taxon>
        <taxon>Arachnida</taxon>
        <taxon>Araneae</taxon>
        <taxon>Araneomorphae</taxon>
        <taxon>Entelegynae</taxon>
        <taxon>Araneoidea</taxon>
        <taxon>Nephilidae</taxon>
        <taxon>Nephila</taxon>
    </lineage>
</organism>
<dbReference type="Proteomes" id="UP000887013">
    <property type="component" value="Unassembled WGS sequence"/>
</dbReference>
<sequence>MHARVETSQRQENLFITGVSLMKMVTPVMKAFCVLEYNNSHSVITVLTFRQRYNQEPLNANNIRRWHRLFEEIGCLCKGESSEWPRVSAENAEIISRNYERSPRKSTYERSKALQMPQITV</sequence>
<evidence type="ECO:0000313" key="1">
    <source>
        <dbReference type="EMBL" id="GFS49765.1"/>
    </source>
</evidence>